<dbReference type="PANTHER" id="PTHR46564:SF1">
    <property type="entry name" value="TRANSPOSASE"/>
    <property type="match status" value="1"/>
</dbReference>
<keyword evidence="4" id="KW-1185">Reference proteome</keyword>
<dbReference type="InterPro" id="IPR009057">
    <property type="entry name" value="Homeodomain-like_sf"/>
</dbReference>
<evidence type="ECO:0000313" key="3">
    <source>
        <dbReference type="EMBL" id="MCC5604660.1"/>
    </source>
</evidence>
<keyword evidence="1" id="KW-0812">Transmembrane</keyword>
<dbReference type="Pfam" id="PF13384">
    <property type="entry name" value="HTH_23"/>
    <property type="match status" value="1"/>
</dbReference>
<evidence type="ECO:0000259" key="2">
    <source>
        <dbReference type="Pfam" id="PF13358"/>
    </source>
</evidence>
<dbReference type="RefSeq" id="WP_229490671.1">
    <property type="nucleotide sequence ID" value="NZ_JAIVFQ010000144.1"/>
</dbReference>
<dbReference type="Proteomes" id="UP001199525">
    <property type="component" value="Unassembled WGS sequence"/>
</dbReference>
<dbReference type="PANTHER" id="PTHR46564">
    <property type="entry name" value="TRANSPOSASE"/>
    <property type="match status" value="1"/>
</dbReference>
<sequence length="350" mass="40701">MGARLRVFLTADQDETLLKLRTADAPQKVKDRAEIIRLNAHGWYVEKIATHFNWTSQTVREVLHKWEKLGIQGLWEKPGRGGKPKCKESDIVYLEECLKKEPRTYNSLQLAQKLESDRSIKLSPDRLRRVLKKGIIWKRTRKSHKAKQDPIIRSKKQADLDMLELAAAAGEIDLKYLDESGFCAWSEPGYTYYQRGEQKHLEQTQRRGRRLSIIGFFQPLISFIYGLVIGGVSRKSYIEMMEFEALDAQKIGRMRVIVQDNGPIHRCLQVQQLWSKWEQMGLYIFFLPKYCSEMNPIELEWQHLKKDELAGKMFDDELELAYAVIDGVQARGERGNYSTQRVKFNSNSSG</sequence>
<protein>
    <submittedName>
        <fullName evidence="3">IS630 family transposase</fullName>
    </submittedName>
</protein>
<dbReference type="InterPro" id="IPR047655">
    <property type="entry name" value="Transpos_IS630-like"/>
</dbReference>
<evidence type="ECO:0000256" key="1">
    <source>
        <dbReference type="SAM" id="Phobius"/>
    </source>
</evidence>
<dbReference type="InterPro" id="IPR036397">
    <property type="entry name" value="RNaseH_sf"/>
</dbReference>
<dbReference type="EMBL" id="JAIVFQ010000144">
    <property type="protein sequence ID" value="MCC5604660.1"/>
    <property type="molecule type" value="Genomic_DNA"/>
</dbReference>
<gene>
    <name evidence="3" type="ORF">LC586_37340</name>
</gene>
<dbReference type="SUPFAM" id="SSF46689">
    <property type="entry name" value="Homeodomain-like"/>
    <property type="match status" value="1"/>
</dbReference>
<reference evidence="3 4" key="1">
    <citation type="journal article" date="2021" name="Microorganisms">
        <title>Genome Evolution of Filamentous Cyanobacterium Nostoc Species: From Facultative Symbiosis to Free Living.</title>
        <authorList>
            <person name="Huo D."/>
            <person name="Li H."/>
            <person name="Cai F."/>
            <person name="Guo X."/>
            <person name="Qiao Z."/>
            <person name="Wang W."/>
            <person name="Yu G."/>
            <person name="Li R."/>
        </authorList>
    </citation>
    <scope>NUCLEOTIDE SEQUENCE [LARGE SCALE GENOMIC DNA]</scope>
    <source>
        <strain evidence="3 4">CHAB 5714</strain>
    </source>
</reference>
<comment type="caution">
    <text evidence="3">The sequence shown here is derived from an EMBL/GenBank/DDBJ whole genome shotgun (WGS) entry which is preliminary data.</text>
</comment>
<organism evidence="3 4">
    <name type="scientific">Nostoc favosum CHAB5714</name>
    <dbReference type="NCBI Taxonomy" id="2780399"/>
    <lineage>
        <taxon>Bacteria</taxon>
        <taxon>Bacillati</taxon>
        <taxon>Cyanobacteriota</taxon>
        <taxon>Cyanophyceae</taxon>
        <taxon>Nostocales</taxon>
        <taxon>Nostocaceae</taxon>
        <taxon>Nostoc</taxon>
        <taxon>Nostoc favosum</taxon>
    </lineage>
</organism>
<evidence type="ECO:0000313" key="4">
    <source>
        <dbReference type="Proteomes" id="UP001199525"/>
    </source>
</evidence>
<dbReference type="InterPro" id="IPR038717">
    <property type="entry name" value="Tc1-like_DDE_dom"/>
</dbReference>
<keyword evidence="1" id="KW-0472">Membrane</keyword>
<accession>A0ABS8IK50</accession>
<proteinExistence type="predicted"/>
<dbReference type="Gene3D" id="3.30.420.10">
    <property type="entry name" value="Ribonuclease H-like superfamily/Ribonuclease H"/>
    <property type="match status" value="1"/>
</dbReference>
<feature type="domain" description="Tc1-like transposase DDE" evidence="2">
    <location>
        <begin position="174"/>
        <end position="319"/>
    </location>
</feature>
<name>A0ABS8IK50_9NOSO</name>
<keyword evidence="1" id="KW-1133">Transmembrane helix</keyword>
<feature type="transmembrane region" description="Helical" evidence="1">
    <location>
        <begin position="211"/>
        <end position="232"/>
    </location>
</feature>
<dbReference type="NCBIfam" id="NF033545">
    <property type="entry name" value="transpos_IS630"/>
    <property type="match status" value="1"/>
</dbReference>
<dbReference type="Pfam" id="PF13358">
    <property type="entry name" value="DDE_3"/>
    <property type="match status" value="1"/>
</dbReference>